<protein>
    <recommendedName>
        <fullName evidence="1">non-specific serine/threonine protein kinase</fullName>
        <ecNumber evidence="1">2.7.11.1</ecNumber>
    </recommendedName>
</protein>
<feature type="compositionally biased region" description="Pro residues" evidence="7">
    <location>
        <begin position="546"/>
        <end position="570"/>
    </location>
</feature>
<dbReference type="SUPFAM" id="SSF56112">
    <property type="entry name" value="Protein kinase-like (PK-like)"/>
    <property type="match status" value="1"/>
</dbReference>
<feature type="compositionally biased region" description="Pro residues" evidence="7">
    <location>
        <begin position="509"/>
        <end position="539"/>
    </location>
</feature>
<proteinExistence type="predicted"/>
<name>A0ABW9M1M6_9MYCO</name>
<keyword evidence="6" id="KW-0067">ATP-binding</keyword>
<dbReference type="RefSeq" id="WP_409552178.1">
    <property type="nucleotide sequence ID" value="NZ_JBKBDE010000011.1"/>
</dbReference>
<reference evidence="9 10" key="1">
    <citation type="submission" date="2024-12" db="EMBL/GenBank/DDBJ databases">
        <title>The coexistence of Mycolicibacterium septicum and Mycolicibacterium nivoides in clinical samples.</title>
        <authorList>
            <person name="Wang C."/>
            <person name="Feng Y."/>
            <person name="Zong Z."/>
        </authorList>
    </citation>
    <scope>NUCLEOTIDE SEQUENCE [LARGE SCALE GENOMIC DNA]</scope>
    <source>
        <strain evidence="9 10">120310</strain>
    </source>
</reference>
<dbReference type="PANTHER" id="PTHR43289">
    <property type="entry name" value="MITOGEN-ACTIVATED PROTEIN KINASE KINASE KINASE 20-RELATED"/>
    <property type="match status" value="1"/>
</dbReference>
<keyword evidence="10" id="KW-1185">Reference proteome</keyword>
<dbReference type="CDD" id="cd14014">
    <property type="entry name" value="STKc_PknB_like"/>
    <property type="match status" value="1"/>
</dbReference>
<evidence type="ECO:0000256" key="4">
    <source>
        <dbReference type="ARBA" id="ARBA00022741"/>
    </source>
</evidence>
<evidence type="ECO:0000259" key="8">
    <source>
        <dbReference type="PROSITE" id="PS50011"/>
    </source>
</evidence>
<keyword evidence="2" id="KW-0723">Serine/threonine-protein kinase</keyword>
<evidence type="ECO:0000256" key="2">
    <source>
        <dbReference type="ARBA" id="ARBA00022527"/>
    </source>
</evidence>
<gene>
    <name evidence="9" type="ORF">ACK4CP_26590</name>
</gene>
<dbReference type="InterPro" id="IPR011009">
    <property type="entry name" value="Kinase-like_dom_sf"/>
</dbReference>
<dbReference type="GO" id="GO:0016301">
    <property type="term" value="F:kinase activity"/>
    <property type="evidence" value="ECO:0007669"/>
    <property type="project" value="UniProtKB-KW"/>
</dbReference>
<dbReference type="EMBL" id="JBKBDE010000011">
    <property type="protein sequence ID" value="MFN6553985.1"/>
    <property type="molecule type" value="Genomic_DNA"/>
</dbReference>
<keyword evidence="4" id="KW-0547">Nucleotide-binding</keyword>
<keyword evidence="5 9" id="KW-0418">Kinase</keyword>
<evidence type="ECO:0000313" key="9">
    <source>
        <dbReference type="EMBL" id="MFN6553985.1"/>
    </source>
</evidence>
<keyword evidence="3" id="KW-0808">Transferase</keyword>
<dbReference type="Proteomes" id="UP001635817">
    <property type="component" value="Unassembled WGS sequence"/>
</dbReference>
<evidence type="ECO:0000256" key="5">
    <source>
        <dbReference type="ARBA" id="ARBA00022777"/>
    </source>
</evidence>
<dbReference type="Gene3D" id="3.30.200.20">
    <property type="entry name" value="Phosphorylase Kinase, domain 1"/>
    <property type="match status" value="1"/>
</dbReference>
<dbReference type="Pfam" id="PF00069">
    <property type="entry name" value="Pkinase"/>
    <property type="match status" value="1"/>
</dbReference>
<dbReference type="InterPro" id="IPR008266">
    <property type="entry name" value="Tyr_kinase_AS"/>
</dbReference>
<evidence type="ECO:0000256" key="7">
    <source>
        <dbReference type="SAM" id="MobiDB-lite"/>
    </source>
</evidence>
<dbReference type="SMART" id="SM00220">
    <property type="entry name" value="S_TKc"/>
    <property type="match status" value="1"/>
</dbReference>
<accession>A0ABW9M1M6</accession>
<dbReference type="Gene3D" id="1.10.510.10">
    <property type="entry name" value="Transferase(Phosphotransferase) domain 1"/>
    <property type="match status" value="1"/>
</dbReference>
<organism evidence="9 10">
    <name type="scientific">Mycolicibacterium septicum</name>
    <dbReference type="NCBI Taxonomy" id="98668"/>
    <lineage>
        <taxon>Bacteria</taxon>
        <taxon>Bacillati</taxon>
        <taxon>Actinomycetota</taxon>
        <taxon>Actinomycetes</taxon>
        <taxon>Mycobacteriales</taxon>
        <taxon>Mycobacteriaceae</taxon>
        <taxon>Mycolicibacterium</taxon>
    </lineage>
</organism>
<evidence type="ECO:0000256" key="6">
    <source>
        <dbReference type="ARBA" id="ARBA00022840"/>
    </source>
</evidence>
<evidence type="ECO:0000256" key="1">
    <source>
        <dbReference type="ARBA" id="ARBA00012513"/>
    </source>
</evidence>
<dbReference type="InterPro" id="IPR000719">
    <property type="entry name" value="Prot_kinase_dom"/>
</dbReference>
<dbReference type="PROSITE" id="PS50011">
    <property type="entry name" value="PROTEIN_KINASE_DOM"/>
    <property type="match status" value="1"/>
</dbReference>
<evidence type="ECO:0000313" key="10">
    <source>
        <dbReference type="Proteomes" id="UP001635817"/>
    </source>
</evidence>
<dbReference type="PROSITE" id="PS00109">
    <property type="entry name" value="PROTEIN_KINASE_TYR"/>
    <property type="match status" value="1"/>
</dbReference>
<dbReference type="EC" id="2.7.11.1" evidence="1"/>
<feature type="domain" description="Protein kinase" evidence="8">
    <location>
        <begin position="12"/>
        <end position="266"/>
    </location>
</feature>
<sequence>MPLNVGETFNVFRIVRLLGSEGRGEVYLAQHPRRPGRDALTVLREDWSADPGYRERFGRQADVAERLWHPSIARVRGRGEHDGQLWISTDFVDGTDLAGLLDQRYPNGLPREQVFPIIVAVAGALDYAHKHGVLHRDVRPANIIVADLDGVAEPRAVLADLGIARNDGAVDRPGYAAPEQLVGEDVDGRADQYALACTAYHLLTGVQLFEHSNPAVVVSRHVNSKPPLLADTRPELAGLDPVLAKALAKNPADRFVSCGAFAHALADETPMPTLTLVPTPAAPESGRPTAGYRLPVAAIAAVGLVASVSLWQLWPSADAAASEPPSQPPSAVIASATNAAAIPAPSGPVFDGLYRLDYDNPHATLNGNPWPAAGNQIASYWWAFRSTCKPSGCAATSTRMDGTNHAIPSLEGGGMTAVFRFLNNSWQGEPGRGSLPCEAPIVGQAQAMDTALALTPQPDGGLAGAQTTTIQSNECGLQGAVITVPVLATRLEGVPPGSPVVDPATVADPLPPAPALPPPPLGPPAPPPPPAPQVPPPPSIGTVVPNPVPPAAPPAPPPPPPAPVPPAGAN</sequence>
<feature type="region of interest" description="Disordered" evidence="7">
    <location>
        <begin position="499"/>
        <end position="570"/>
    </location>
</feature>
<comment type="caution">
    <text evidence="9">The sequence shown here is derived from an EMBL/GenBank/DDBJ whole genome shotgun (WGS) entry which is preliminary data.</text>
</comment>
<feature type="compositionally biased region" description="Low complexity" evidence="7">
    <location>
        <begin position="499"/>
        <end position="508"/>
    </location>
</feature>
<dbReference type="PANTHER" id="PTHR43289:SF6">
    <property type="entry name" value="SERINE_THREONINE-PROTEIN KINASE NEKL-3"/>
    <property type="match status" value="1"/>
</dbReference>
<evidence type="ECO:0000256" key="3">
    <source>
        <dbReference type="ARBA" id="ARBA00022679"/>
    </source>
</evidence>